<dbReference type="OrthoDB" id="4589291at2759"/>
<comment type="caution">
    <text evidence="3">The sequence shown here is derived from an EMBL/GenBank/DDBJ whole genome shotgun (WGS) entry which is preliminary data.</text>
</comment>
<reference evidence="3" key="1">
    <citation type="journal article" date="2012" name="Mol. Plant Microbe Interact.">
        <title>A highly conserved effector in Fusarium oxysporum is required for full virulence on Arabidopsis.</title>
        <authorList>
            <person name="Thatcher L.F."/>
            <person name="Gardiner D.M."/>
            <person name="Kazan K."/>
            <person name="Manners J."/>
        </authorList>
    </citation>
    <scope>NUCLEOTIDE SEQUENCE [LARGE SCALE GENOMIC DNA]</scope>
    <source>
        <strain evidence="3">Fo5176</strain>
    </source>
</reference>
<sequence length="275" mass="29854">MGLFDFINRAFPPPRPPQVEISSAPRLPLPHTSAAASADIVMASQTQNPPPPPSYQEVTSTKLWKVDLWFGSDPDLVRETIPQVKLNIGWQAHLELSTTDIVGLMREGLYVCQENVIVQESCMTFHDWERTHLLVLIDFNILNFWLAGLSLTFPFPIFKNITMAKFLPKPPPNPPSSSPPPRQDAAPPAGQGQAADATARPLEVHAPPSQAGAPQGAAVGWQLPALTLPGSGSREPWEVETAYYTGWVGAVATIGAVLMGTGYILIQAMKVYSSL</sequence>
<evidence type="ECO:0000313" key="3">
    <source>
        <dbReference type="EMBL" id="EGU75450.1"/>
    </source>
</evidence>
<evidence type="ECO:0000256" key="2">
    <source>
        <dbReference type="SAM" id="Phobius"/>
    </source>
</evidence>
<proteinExistence type="predicted"/>
<organism evidence="3">
    <name type="scientific">Fusarium oxysporum (strain Fo5176)</name>
    <name type="common">Fusarium vascular wilt</name>
    <dbReference type="NCBI Taxonomy" id="660025"/>
    <lineage>
        <taxon>Eukaryota</taxon>
        <taxon>Fungi</taxon>
        <taxon>Dikarya</taxon>
        <taxon>Ascomycota</taxon>
        <taxon>Pezizomycotina</taxon>
        <taxon>Sordariomycetes</taxon>
        <taxon>Hypocreomycetidae</taxon>
        <taxon>Hypocreales</taxon>
        <taxon>Nectriaceae</taxon>
        <taxon>Fusarium</taxon>
        <taxon>Fusarium oxysporum species complex</taxon>
    </lineage>
</organism>
<keyword evidence="2" id="KW-1133">Transmembrane helix</keyword>
<feature type="compositionally biased region" description="Low complexity" evidence="1">
    <location>
        <begin position="183"/>
        <end position="198"/>
    </location>
</feature>
<dbReference type="EMBL" id="AFQF01003477">
    <property type="protein sequence ID" value="EGU75450.1"/>
    <property type="molecule type" value="Genomic_DNA"/>
</dbReference>
<dbReference type="AlphaFoldDB" id="F9G5W4"/>
<gene>
    <name evidence="3" type="ORF">FOXB_14046</name>
</gene>
<evidence type="ECO:0000256" key="1">
    <source>
        <dbReference type="SAM" id="MobiDB-lite"/>
    </source>
</evidence>
<keyword evidence="2" id="KW-0472">Membrane</keyword>
<feature type="compositionally biased region" description="Pro residues" evidence="1">
    <location>
        <begin position="168"/>
        <end position="182"/>
    </location>
</feature>
<keyword evidence="2" id="KW-0812">Transmembrane</keyword>
<name>F9G5W4_FUSOF</name>
<feature type="transmembrane region" description="Helical" evidence="2">
    <location>
        <begin position="133"/>
        <end position="158"/>
    </location>
</feature>
<feature type="transmembrane region" description="Helical" evidence="2">
    <location>
        <begin position="244"/>
        <end position="266"/>
    </location>
</feature>
<protein>
    <submittedName>
        <fullName evidence="3">Uncharacterized protein</fullName>
    </submittedName>
</protein>
<feature type="region of interest" description="Disordered" evidence="1">
    <location>
        <begin position="168"/>
        <end position="198"/>
    </location>
</feature>
<accession>F9G5W4</accession>